<dbReference type="InterPro" id="IPR028098">
    <property type="entry name" value="Glyco_trans_4-like_N"/>
</dbReference>
<accession>A0A851HIM8</accession>
<dbReference type="GO" id="GO:0016757">
    <property type="term" value="F:glycosyltransferase activity"/>
    <property type="evidence" value="ECO:0007669"/>
    <property type="project" value="InterPro"/>
</dbReference>
<dbReference type="AlphaFoldDB" id="A0A851HIM8"/>
<comment type="caution">
    <text evidence="3">The sequence shown here is derived from an EMBL/GenBank/DDBJ whole genome shotgun (WGS) entry which is preliminary data.</text>
</comment>
<dbReference type="PANTHER" id="PTHR45947">
    <property type="entry name" value="SULFOQUINOVOSYL TRANSFERASE SQD2"/>
    <property type="match status" value="1"/>
</dbReference>
<evidence type="ECO:0000313" key="3">
    <source>
        <dbReference type="EMBL" id="NWN45683.1"/>
    </source>
</evidence>
<dbReference type="SUPFAM" id="SSF53756">
    <property type="entry name" value="UDP-Glycosyltransferase/glycogen phosphorylase"/>
    <property type="match status" value="1"/>
</dbReference>
<organism evidence="3 4">
    <name type="scientific">Candidatus Phytoplasma pruni</name>
    <dbReference type="NCBI Taxonomy" id="479893"/>
    <lineage>
        <taxon>Bacteria</taxon>
        <taxon>Bacillati</taxon>
        <taxon>Mycoplasmatota</taxon>
        <taxon>Mollicutes</taxon>
        <taxon>Acholeplasmatales</taxon>
        <taxon>Acholeplasmataceae</taxon>
        <taxon>Candidatus Phytoplasma</taxon>
        <taxon>16SrIII (X-disease group)</taxon>
    </lineage>
</organism>
<dbReference type="Gene3D" id="3.40.50.2000">
    <property type="entry name" value="Glycogen Phosphorylase B"/>
    <property type="match status" value="2"/>
</dbReference>
<dbReference type="InterPro" id="IPR050194">
    <property type="entry name" value="Glycosyltransferase_grp1"/>
</dbReference>
<sequence>MKIGLFTDSYEPLISGVVVSVKSLKLGLEALGHEVYIITPNSPQIKEEKDPHIIRIKGLPVPLKALKGFRWVVSYKKYLPVLKDLHLDIIHLHTEFGIGSLGLYTAKELNLPVVYTFHTMYIEFIELNQNFWLKMWKKTIIKYFDKLLTKYISTVKAVIVPTPKVLHFLQERYPIESNYHVIPTGFNLKPFYQENISSEDVSRLKEKLGLKDDFICLYVGRLSEEKEINYLIEGFAAFHLDHPPSKFVIIGDGPDKINLVKQVKKLGLTDKIIFLGFVAYQELGLYYQLGDVFLNASLFETQGLTYIEALAASLPLLVRYDPVLEGVIKEGENGLFYRTKEELIQKLTLLSQDPQEGQKLALKAKESVAIYSQEMFAQKIIQVYQQSLVNHQKEISEPNNS</sequence>
<evidence type="ECO:0000313" key="4">
    <source>
        <dbReference type="Proteomes" id="UP000568109"/>
    </source>
</evidence>
<keyword evidence="3" id="KW-0808">Transferase</keyword>
<name>A0A851HIM8_9MOLU</name>
<dbReference type="Pfam" id="PF13439">
    <property type="entry name" value="Glyco_transf_4"/>
    <property type="match status" value="1"/>
</dbReference>
<proteinExistence type="predicted"/>
<keyword evidence="4" id="KW-1185">Reference proteome</keyword>
<protein>
    <submittedName>
        <fullName evidence="3">Glycosyltransferase</fullName>
    </submittedName>
</protein>
<feature type="domain" description="Glycosyltransferase subfamily 4-like N-terminal" evidence="2">
    <location>
        <begin position="14"/>
        <end position="188"/>
    </location>
</feature>
<dbReference type="InterPro" id="IPR001296">
    <property type="entry name" value="Glyco_trans_1"/>
</dbReference>
<dbReference type="PANTHER" id="PTHR45947:SF3">
    <property type="entry name" value="SULFOQUINOVOSYL TRANSFERASE SQD2"/>
    <property type="match status" value="1"/>
</dbReference>
<evidence type="ECO:0000259" key="1">
    <source>
        <dbReference type="Pfam" id="PF00534"/>
    </source>
</evidence>
<feature type="domain" description="Glycosyl transferase family 1" evidence="1">
    <location>
        <begin position="203"/>
        <end position="365"/>
    </location>
</feature>
<dbReference type="Proteomes" id="UP000568109">
    <property type="component" value="Unassembled WGS sequence"/>
</dbReference>
<evidence type="ECO:0000259" key="2">
    <source>
        <dbReference type="Pfam" id="PF13439"/>
    </source>
</evidence>
<dbReference type="EMBL" id="JABUOH010000030">
    <property type="protein sequence ID" value="NWN45683.1"/>
    <property type="molecule type" value="Genomic_DNA"/>
</dbReference>
<gene>
    <name evidence="3" type="ORF">HR065_01110</name>
</gene>
<dbReference type="Pfam" id="PF00534">
    <property type="entry name" value="Glycos_transf_1"/>
    <property type="match status" value="1"/>
</dbReference>
<reference evidence="3 4" key="1">
    <citation type="submission" date="2020-06" db="EMBL/GenBank/DDBJ databases">
        <title>Draft genome sequence of Candidatus Phytoplasma pruni (X-disease group, subgroup 16SrIII-B) strain ChTDIII from Argentina.</title>
        <authorList>
            <person name="Fernandez F.D."/>
            <person name="Zuebert C."/>
            <person name="Huettel B."/>
            <person name="Kube M."/>
            <person name="Conci L.R."/>
        </authorList>
    </citation>
    <scope>NUCLEOTIDE SEQUENCE [LARGE SCALE GENOMIC DNA]</scope>
    <source>
        <strain evidence="3 4">ChTDIII</strain>
    </source>
</reference>